<feature type="compositionally biased region" description="Low complexity" evidence="1">
    <location>
        <begin position="67"/>
        <end position="81"/>
    </location>
</feature>
<dbReference type="AlphaFoldDB" id="A0A0L8H1N7"/>
<accession>A0A0L8H1N7</accession>
<dbReference type="EMBL" id="KQ419552">
    <property type="protein sequence ID" value="KOF83176.1"/>
    <property type="molecule type" value="Genomic_DNA"/>
</dbReference>
<gene>
    <name evidence="2" type="ORF">OCBIM_22024246mg</name>
</gene>
<sequence>MKPEEFLKETVNSVCLGVTLSKIEMENSDIDLIHLREYPALLSAIQKSKKNVLNLFQTQSHSDDNKNNSNGSSSSNINNNENENDLRAVSNMTEVTAKYNAGSNDSFNSNMPPSPVSLSDDDVLILNEKSSSCSSSSSNSSPYQEMSKQTNIAAQSVIPICDNSEKTNFKPTSTESSSIRTLSFNKKYTARTSNHVAFDTVFSSSKTDTASTALHHNQHFTIEVGAPPEDCYKALRIDQSDVIKERSKNTRTSMKDSSQTFTESLNYDEKSQVQSEPSVVIDR</sequence>
<protein>
    <submittedName>
        <fullName evidence="2">Uncharacterized protein</fullName>
    </submittedName>
</protein>
<evidence type="ECO:0000313" key="2">
    <source>
        <dbReference type="EMBL" id="KOF83176.1"/>
    </source>
</evidence>
<feature type="compositionally biased region" description="Polar residues" evidence="1">
    <location>
        <begin position="101"/>
        <end position="111"/>
    </location>
</feature>
<proteinExistence type="predicted"/>
<feature type="compositionally biased region" description="Polar residues" evidence="1">
    <location>
        <begin position="250"/>
        <end position="265"/>
    </location>
</feature>
<organism evidence="2">
    <name type="scientific">Octopus bimaculoides</name>
    <name type="common">California two-spotted octopus</name>
    <dbReference type="NCBI Taxonomy" id="37653"/>
    <lineage>
        <taxon>Eukaryota</taxon>
        <taxon>Metazoa</taxon>
        <taxon>Spiralia</taxon>
        <taxon>Lophotrochozoa</taxon>
        <taxon>Mollusca</taxon>
        <taxon>Cephalopoda</taxon>
        <taxon>Coleoidea</taxon>
        <taxon>Octopodiformes</taxon>
        <taxon>Octopoda</taxon>
        <taxon>Incirrata</taxon>
        <taxon>Octopodidae</taxon>
        <taxon>Octopus</taxon>
    </lineage>
</organism>
<feature type="region of interest" description="Disordered" evidence="1">
    <location>
        <begin position="58"/>
        <end position="82"/>
    </location>
</feature>
<name>A0A0L8H1N7_OCTBM</name>
<evidence type="ECO:0000256" key="1">
    <source>
        <dbReference type="SAM" id="MobiDB-lite"/>
    </source>
</evidence>
<feature type="region of interest" description="Disordered" evidence="1">
    <location>
        <begin position="100"/>
        <end position="119"/>
    </location>
</feature>
<reference evidence="2" key="1">
    <citation type="submission" date="2015-07" db="EMBL/GenBank/DDBJ databases">
        <title>MeaNS - Measles Nucleotide Surveillance Program.</title>
        <authorList>
            <person name="Tran T."/>
            <person name="Druce J."/>
        </authorList>
    </citation>
    <scope>NUCLEOTIDE SEQUENCE</scope>
    <source>
        <strain evidence="2">UCB-OBI-ISO-001</strain>
        <tissue evidence="2">Gonad</tissue>
    </source>
</reference>
<feature type="region of interest" description="Disordered" evidence="1">
    <location>
        <begin position="246"/>
        <end position="283"/>
    </location>
</feature>